<accession>A0A6J2U3C5</accession>
<dbReference type="PANTHER" id="PTHR15901">
    <property type="entry name" value="TESTICULAR HAPLOID EXPRESSED GENE PROTEIN"/>
    <property type="match status" value="1"/>
</dbReference>
<evidence type="ECO:0000313" key="3">
    <source>
        <dbReference type="RefSeq" id="XP_030381968.1"/>
    </source>
</evidence>
<name>A0A6J2U3C5_DROLE</name>
<evidence type="ECO:0000256" key="1">
    <source>
        <dbReference type="ARBA" id="ARBA00022737"/>
    </source>
</evidence>
<protein>
    <submittedName>
        <fullName evidence="3">Uncharacterized protein LOC115629612</fullName>
    </submittedName>
</protein>
<dbReference type="Proteomes" id="UP000504634">
    <property type="component" value="Unplaced"/>
</dbReference>
<keyword evidence="1" id="KW-0677">Repeat</keyword>
<dbReference type="AlphaFoldDB" id="A0A6J2U3C5"/>
<dbReference type="GeneID" id="115629612"/>
<organism evidence="2 3">
    <name type="scientific">Drosophila lebanonensis</name>
    <name type="common">Fruit fly</name>
    <name type="synonym">Scaptodrosophila lebanonensis</name>
    <dbReference type="NCBI Taxonomy" id="7225"/>
    <lineage>
        <taxon>Eukaryota</taxon>
        <taxon>Metazoa</taxon>
        <taxon>Ecdysozoa</taxon>
        <taxon>Arthropoda</taxon>
        <taxon>Hexapoda</taxon>
        <taxon>Insecta</taxon>
        <taxon>Pterygota</taxon>
        <taxon>Neoptera</taxon>
        <taxon>Endopterygota</taxon>
        <taxon>Diptera</taxon>
        <taxon>Brachycera</taxon>
        <taxon>Muscomorpha</taxon>
        <taxon>Ephydroidea</taxon>
        <taxon>Drosophilidae</taxon>
        <taxon>Scaptodrosophila</taxon>
    </lineage>
</organism>
<dbReference type="InterPro" id="IPR042401">
    <property type="entry name" value="SPMAP2-like"/>
</dbReference>
<dbReference type="OrthoDB" id="25466at2759"/>
<dbReference type="InterPro" id="IPR006623">
    <property type="entry name" value="THEG"/>
</dbReference>
<dbReference type="PANTHER" id="PTHR15901:SF16">
    <property type="entry name" value="TESTICULAR HAPLOID EXPRESSED GENE PROTEIN"/>
    <property type="match status" value="1"/>
</dbReference>
<proteinExistence type="predicted"/>
<evidence type="ECO:0000313" key="2">
    <source>
        <dbReference type="Proteomes" id="UP000504634"/>
    </source>
</evidence>
<dbReference type="RefSeq" id="XP_030381968.1">
    <property type="nucleotide sequence ID" value="XM_030526108.1"/>
</dbReference>
<dbReference type="Pfam" id="PF14912">
    <property type="entry name" value="THEG"/>
    <property type="match status" value="2"/>
</dbReference>
<keyword evidence="2" id="KW-1185">Reference proteome</keyword>
<sequence length="352" mass="41229">MTIKRFKCDFSPEVTTCLKLGDNVRPDCCHVHDPIPYDAECFLKDISKETHMLFSRHNSMFEKRKRLMELALPTRRMCQFVPKCPCRFQKTIEIVHADPPMYTRTEQLALPLVRRLQVRREDALVKGDKIAEIILNRWLRSSYLSLYSRLNNKQPMQRPPKRQKLDKKQKAIKAKYFNTMAKPREVPEPPEPDRKVGEVNPRRLKKLSRPRKRIEDTKAPWEFTKQMKFYKPTERIQRIAKPLIRENVHIKEEPEKVSRNALQYKASARIKEMSQPLQTHDRNAATIEVADDPFSISPNALKYKASSRIKELAEPREFENTHIRENPFAISPAALKAKATPRLIELAKPKGS</sequence>
<gene>
    <name evidence="3" type="primary">LOC115629612</name>
</gene>
<dbReference type="SMART" id="SM00705">
    <property type="entry name" value="THEG"/>
    <property type="match status" value="8"/>
</dbReference>
<reference evidence="3" key="1">
    <citation type="submission" date="2025-08" db="UniProtKB">
        <authorList>
            <consortium name="RefSeq"/>
        </authorList>
    </citation>
    <scope>IDENTIFICATION</scope>
    <source>
        <strain evidence="3">11010-0011.00</strain>
        <tissue evidence="3">Whole body</tissue>
    </source>
</reference>